<dbReference type="RefSeq" id="WP_329406924.1">
    <property type="nucleotide sequence ID" value="NZ_CP109441.1"/>
</dbReference>
<dbReference type="EMBL" id="CP109441">
    <property type="protein sequence ID" value="WUV44113.1"/>
    <property type="molecule type" value="Genomic_DNA"/>
</dbReference>
<keyword evidence="2" id="KW-1185">Reference proteome</keyword>
<sequence length="50" mass="5464">MRSWTTTRWPPKLPALGNGVVSQQATYAVALLLTDLTHVHTSVFEQGRAG</sequence>
<protein>
    <submittedName>
        <fullName evidence="1">Uncharacterized protein</fullName>
    </submittedName>
</protein>
<organism evidence="1 2">
    <name type="scientific">Nocardia vinacea</name>
    <dbReference type="NCBI Taxonomy" id="96468"/>
    <lineage>
        <taxon>Bacteria</taxon>
        <taxon>Bacillati</taxon>
        <taxon>Actinomycetota</taxon>
        <taxon>Actinomycetes</taxon>
        <taxon>Mycobacteriales</taxon>
        <taxon>Nocardiaceae</taxon>
        <taxon>Nocardia</taxon>
    </lineage>
</organism>
<gene>
    <name evidence="1" type="ORF">OG563_33760</name>
</gene>
<evidence type="ECO:0000313" key="1">
    <source>
        <dbReference type="EMBL" id="WUV44113.1"/>
    </source>
</evidence>
<reference evidence="1" key="1">
    <citation type="submission" date="2022-10" db="EMBL/GenBank/DDBJ databases">
        <title>The complete genomes of actinobacterial strains from the NBC collection.</title>
        <authorList>
            <person name="Joergensen T.S."/>
            <person name="Alvarez Arevalo M."/>
            <person name="Sterndorff E.B."/>
            <person name="Faurdal D."/>
            <person name="Vuksanovic O."/>
            <person name="Mourched A.-S."/>
            <person name="Charusanti P."/>
            <person name="Shaw S."/>
            <person name="Blin K."/>
            <person name="Weber T."/>
        </authorList>
    </citation>
    <scope>NUCLEOTIDE SEQUENCE</scope>
    <source>
        <strain evidence="1">NBC_01482</strain>
    </source>
</reference>
<accession>A0ABZ1YM09</accession>
<dbReference type="Proteomes" id="UP001432062">
    <property type="component" value="Chromosome"/>
</dbReference>
<name>A0ABZ1YM09_9NOCA</name>
<proteinExistence type="predicted"/>
<evidence type="ECO:0000313" key="2">
    <source>
        <dbReference type="Proteomes" id="UP001432062"/>
    </source>
</evidence>